<organism evidence="1 2">
    <name type="scientific">Phytohabitans flavus</name>
    <dbReference type="NCBI Taxonomy" id="1076124"/>
    <lineage>
        <taxon>Bacteria</taxon>
        <taxon>Bacillati</taxon>
        <taxon>Actinomycetota</taxon>
        <taxon>Actinomycetes</taxon>
        <taxon>Micromonosporales</taxon>
        <taxon>Micromonosporaceae</taxon>
    </lineage>
</organism>
<evidence type="ECO:0000313" key="2">
    <source>
        <dbReference type="Proteomes" id="UP000502508"/>
    </source>
</evidence>
<dbReference type="EMBL" id="AP022870">
    <property type="protein sequence ID" value="BCB82129.1"/>
    <property type="molecule type" value="Genomic_DNA"/>
</dbReference>
<evidence type="ECO:0000313" key="1">
    <source>
        <dbReference type="EMBL" id="BCB82129.1"/>
    </source>
</evidence>
<proteinExistence type="predicted"/>
<gene>
    <name evidence="1" type="ORF">Pflav_085390</name>
</gene>
<keyword evidence="2" id="KW-1185">Reference proteome</keyword>
<dbReference type="Proteomes" id="UP000502508">
    <property type="component" value="Chromosome"/>
</dbReference>
<protein>
    <submittedName>
        <fullName evidence="1">Uncharacterized protein</fullName>
    </submittedName>
</protein>
<dbReference type="KEGG" id="pfla:Pflav_085390"/>
<dbReference type="AlphaFoldDB" id="A0A6F8Y7X2"/>
<reference evidence="1 2" key="1">
    <citation type="submission" date="2020-03" db="EMBL/GenBank/DDBJ databases">
        <title>Whole genome shotgun sequence of Phytohabitans flavus NBRC 107702.</title>
        <authorList>
            <person name="Komaki H."/>
            <person name="Tamura T."/>
        </authorList>
    </citation>
    <scope>NUCLEOTIDE SEQUENCE [LARGE SCALE GENOMIC DNA]</scope>
    <source>
        <strain evidence="1 2">NBRC 107702</strain>
    </source>
</reference>
<sequence>MPVLPAAEWHARRVAHEARVDAWLAPHLARRQAGEKHPVEDFLFTYYSYRPPSCAAGIRARAWSSRAASRTGTTSRPRVA</sequence>
<reference evidence="1 2" key="2">
    <citation type="submission" date="2020-03" db="EMBL/GenBank/DDBJ databases">
        <authorList>
            <person name="Ichikawa N."/>
            <person name="Kimura A."/>
            <person name="Kitahashi Y."/>
            <person name="Uohara A."/>
        </authorList>
    </citation>
    <scope>NUCLEOTIDE SEQUENCE [LARGE SCALE GENOMIC DNA]</scope>
    <source>
        <strain evidence="1 2">NBRC 107702</strain>
    </source>
</reference>
<accession>A0A6F8Y7X2</accession>
<name>A0A6F8Y7X2_9ACTN</name>